<keyword evidence="2" id="KW-0472">Membrane</keyword>
<keyword evidence="2" id="KW-0812">Transmembrane</keyword>
<evidence type="ECO:0000256" key="1">
    <source>
        <dbReference type="SAM" id="MobiDB-lite"/>
    </source>
</evidence>
<keyword evidence="2" id="KW-1133">Transmembrane helix</keyword>
<feature type="compositionally biased region" description="Acidic residues" evidence="1">
    <location>
        <begin position="21"/>
        <end position="44"/>
    </location>
</feature>
<accession>A0A368Q747</accession>
<reference evidence="3" key="1">
    <citation type="journal article" date="2012" name="Nat. Biotechnol.">
        <title>Reference genome sequence of the model plant Setaria.</title>
        <authorList>
            <person name="Bennetzen J.L."/>
            <person name="Schmutz J."/>
            <person name="Wang H."/>
            <person name="Percifield R."/>
            <person name="Hawkins J."/>
            <person name="Pontaroli A.C."/>
            <person name="Estep M."/>
            <person name="Feng L."/>
            <person name="Vaughn J.N."/>
            <person name="Grimwood J."/>
            <person name="Jenkins J."/>
            <person name="Barry K."/>
            <person name="Lindquist E."/>
            <person name="Hellsten U."/>
            <person name="Deshpande S."/>
            <person name="Wang X."/>
            <person name="Wu X."/>
            <person name="Mitros T."/>
            <person name="Triplett J."/>
            <person name="Yang X."/>
            <person name="Ye C.Y."/>
            <person name="Mauro-Herrera M."/>
            <person name="Wang L."/>
            <person name="Li P."/>
            <person name="Sharma M."/>
            <person name="Sharma R."/>
            <person name="Ronald P.C."/>
            <person name="Panaud O."/>
            <person name="Kellogg E.A."/>
            <person name="Brutnell T.P."/>
            <person name="Doust A.N."/>
            <person name="Tuskan G.A."/>
            <person name="Rokhsar D."/>
            <person name="Devos K.M."/>
        </authorList>
    </citation>
    <scope>NUCLEOTIDE SEQUENCE [LARGE SCALE GENOMIC DNA]</scope>
    <source>
        <strain evidence="3">Yugu1</strain>
    </source>
</reference>
<feature type="region of interest" description="Disordered" evidence="1">
    <location>
        <begin position="1"/>
        <end position="46"/>
    </location>
</feature>
<dbReference type="AlphaFoldDB" id="A0A368Q747"/>
<name>A0A368Q747_SETIT</name>
<feature type="transmembrane region" description="Helical" evidence="2">
    <location>
        <begin position="116"/>
        <end position="139"/>
    </location>
</feature>
<feature type="compositionally biased region" description="Basic and acidic residues" evidence="1">
    <location>
        <begin position="1"/>
        <end position="11"/>
    </location>
</feature>
<evidence type="ECO:0000256" key="2">
    <source>
        <dbReference type="SAM" id="Phobius"/>
    </source>
</evidence>
<sequence length="174" mass="19651">MTGRKRESAEVRKRRTLGVEDGADVGDAAEEIEVEKEAGEDEHDDGGGHHAGLIALLCLGRPIVLQASLRVVFRDASYHVWPARIYRPVCKVIVVVNRPSNGITCALADHHVRDELAVFAFILLLRLCLWYLFHFFFSFPMFAKSRTYRATNLIHIILLELCFNTMNPLKGCTN</sequence>
<evidence type="ECO:0000313" key="3">
    <source>
        <dbReference type="EMBL" id="RCV13847.1"/>
    </source>
</evidence>
<organism evidence="3">
    <name type="scientific">Setaria italica</name>
    <name type="common">Foxtail millet</name>
    <name type="synonym">Panicum italicum</name>
    <dbReference type="NCBI Taxonomy" id="4555"/>
    <lineage>
        <taxon>Eukaryota</taxon>
        <taxon>Viridiplantae</taxon>
        <taxon>Streptophyta</taxon>
        <taxon>Embryophyta</taxon>
        <taxon>Tracheophyta</taxon>
        <taxon>Spermatophyta</taxon>
        <taxon>Magnoliopsida</taxon>
        <taxon>Liliopsida</taxon>
        <taxon>Poales</taxon>
        <taxon>Poaceae</taxon>
        <taxon>PACMAD clade</taxon>
        <taxon>Panicoideae</taxon>
        <taxon>Panicodae</taxon>
        <taxon>Paniceae</taxon>
        <taxon>Cenchrinae</taxon>
        <taxon>Setaria</taxon>
    </lineage>
</organism>
<proteinExistence type="predicted"/>
<protein>
    <submittedName>
        <fullName evidence="3">Uncharacterized protein</fullName>
    </submittedName>
</protein>
<dbReference type="EMBL" id="CM003529">
    <property type="protein sequence ID" value="RCV13847.1"/>
    <property type="molecule type" value="Genomic_DNA"/>
</dbReference>
<reference evidence="3" key="2">
    <citation type="submission" date="2015-07" db="EMBL/GenBank/DDBJ databases">
        <authorList>
            <person name="Noorani M."/>
        </authorList>
    </citation>
    <scope>NUCLEOTIDE SEQUENCE</scope>
    <source>
        <strain evidence="3">Yugu1</strain>
    </source>
</reference>
<gene>
    <name evidence="3" type="ORF">SETIT_2G379100v2</name>
</gene>